<name>A0A4Z1NDA5_9PEZI</name>
<dbReference type="EMBL" id="SNSC02000026">
    <property type="protein sequence ID" value="TID13432.1"/>
    <property type="molecule type" value="Genomic_DNA"/>
</dbReference>
<feature type="compositionally biased region" description="Pro residues" evidence="1">
    <location>
        <begin position="13"/>
        <end position="26"/>
    </location>
</feature>
<feature type="region of interest" description="Disordered" evidence="1">
    <location>
        <begin position="1"/>
        <end position="26"/>
    </location>
</feature>
<sequence length="362" mass="42194">MNSTNDQQTAHAPPLPPTIPPALAPPPTSLLRATPSLNGIPIELRDNIFHRLYFDIVLPLPLFIHVYRRKARENLRDNFRGLLLAGGATRREALNVWNSNSVQFIKFRNYEENFMGAESFIWAFARGWRPFGAPTSRRLQDQHLNFDMPHRGLSRRQRIKTTDHSQEQAKERMLDCLRHVQNVHVGLPNLATTDFKTEYEEETYLSDAKWLVDSLNASPMLRKVYIYIARHSIWNRIENVPTPASEERKRRLEVLLGPFQHLNNVEIEVLKEQDWDLSPGTNFGDWTIGEHIKDMRRLAKRVPGQQFIEQYFVPLQTNPPKTSAFPLGGNQTAFIPRQEWTQEELSDDWLYATRRAKRRRIG</sequence>
<keyword evidence="3" id="KW-1185">Reference proteome</keyword>
<dbReference type="AlphaFoldDB" id="A0A4Z1NDA5"/>
<dbReference type="Proteomes" id="UP000298493">
    <property type="component" value="Unassembled WGS sequence"/>
</dbReference>
<evidence type="ECO:0000313" key="2">
    <source>
        <dbReference type="EMBL" id="TID13432.1"/>
    </source>
</evidence>
<evidence type="ECO:0000313" key="3">
    <source>
        <dbReference type="Proteomes" id="UP000298493"/>
    </source>
</evidence>
<organism evidence="2 3">
    <name type="scientific">Venturia nashicola</name>
    <dbReference type="NCBI Taxonomy" id="86259"/>
    <lineage>
        <taxon>Eukaryota</taxon>
        <taxon>Fungi</taxon>
        <taxon>Dikarya</taxon>
        <taxon>Ascomycota</taxon>
        <taxon>Pezizomycotina</taxon>
        <taxon>Dothideomycetes</taxon>
        <taxon>Pleosporomycetidae</taxon>
        <taxon>Venturiales</taxon>
        <taxon>Venturiaceae</taxon>
        <taxon>Venturia</taxon>
    </lineage>
</organism>
<gene>
    <name evidence="2" type="ORF">E6O75_ATG11348</name>
</gene>
<proteinExistence type="predicted"/>
<evidence type="ECO:0000256" key="1">
    <source>
        <dbReference type="SAM" id="MobiDB-lite"/>
    </source>
</evidence>
<reference evidence="2 3" key="1">
    <citation type="submission" date="2019-04" db="EMBL/GenBank/DDBJ databases">
        <title>High contiguity whole genome sequence and gene annotation resource for two Venturia nashicola isolates.</title>
        <authorList>
            <person name="Prokchorchik M."/>
            <person name="Won K."/>
            <person name="Lee Y."/>
            <person name="Choi E.D."/>
            <person name="Segonzac C."/>
            <person name="Sohn K.H."/>
        </authorList>
    </citation>
    <scope>NUCLEOTIDE SEQUENCE [LARGE SCALE GENOMIC DNA]</scope>
    <source>
        <strain evidence="2 3">PRI2</strain>
    </source>
</reference>
<comment type="caution">
    <text evidence="2">The sequence shown here is derived from an EMBL/GenBank/DDBJ whole genome shotgun (WGS) entry which is preliminary data.</text>
</comment>
<protein>
    <submittedName>
        <fullName evidence="2">Uncharacterized protein</fullName>
    </submittedName>
</protein>
<accession>A0A4Z1NDA5</accession>
<dbReference type="OrthoDB" id="10370223at2759"/>